<evidence type="ECO:0000259" key="5">
    <source>
        <dbReference type="Pfam" id="PF18416"/>
    </source>
</evidence>
<sequence>MRLTGFFYNNEYGSYYMNSQFSFSVGVVTAAIAVIPSLAQAHGYATYPKARQVICSEQGGHWGSQDGSTIANEACRAAFQESGTYPFVQINEFATLVSDYNNMNAVKAAVKDGLICSGGDVKKSGMSVPSLQWQRTPMKAGETFTLKYLATAPHNPSHWQIYLTNANYNAAHSRVAWRDLDLIQEFGNIAKVNIDGTNYYQMQVTLPTDRVGDATLVTRWQRDDPAGEGFYNCSDIKFDGDAPAPTWSSKGTYVKPGVVANDGDSVWFRIFSEQGNELVFEKLPITAANADLNVWSYELAQQINAKYPTIAQVGIKNANDEIVYESSDLHLNQVYVANGNYNYALDVREGGILPPPSITVEGLSTEYQLDANSSGDISAVVRSEGDYSVSMQLLNQSNQEIGKADGVLSAQASSLNLTIPITIAGTFQLKITATDAKGAVQTVEERTVMVKPASTGGDYDYEYPSNIGSYDAGTKVLAKDGNIYECKPFPASGWCRIYSASANHYEPGVGTHWSDAWIKR</sequence>
<evidence type="ECO:0000313" key="6">
    <source>
        <dbReference type="EMBL" id="PSW23183.1"/>
    </source>
</evidence>
<dbReference type="Proteomes" id="UP000240481">
    <property type="component" value="Unassembled WGS sequence"/>
</dbReference>
<organism evidence="6 7">
    <name type="scientific">Photobacterium swingsii</name>
    <dbReference type="NCBI Taxonomy" id="680026"/>
    <lineage>
        <taxon>Bacteria</taxon>
        <taxon>Pseudomonadati</taxon>
        <taxon>Pseudomonadota</taxon>
        <taxon>Gammaproteobacteria</taxon>
        <taxon>Vibrionales</taxon>
        <taxon>Vibrionaceae</taxon>
        <taxon>Photobacterium</taxon>
    </lineage>
</organism>
<dbReference type="GO" id="GO:0008061">
    <property type="term" value="F:chitin binding"/>
    <property type="evidence" value="ECO:0007669"/>
    <property type="project" value="UniProtKB-KW"/>
</dbReference>
<accession>A0A2T3P3S0</accession>
<dbReference type="PANTHER" id="PTHR34823">
    <property type="entry name" value="GLCNAC-BINDING PROTEIN A"/>
    <property type="match status" value="1"/>
</dbReference>
<dbReference type="InterPro" id="IPR041029">
    <property type="entry name" value="GbpA_2"/>
</dbReference>
<dbReference type="AlphaFoldDB" id="A0A2T3P3S0"/>
<keyword evidence="7" id="KW-1185">Reference proteome</keyword>
<dbReference type="InterPro" id="IPR004302">
    <property type="entry name" value="Cellulose/chitin-bd_N"/>
</dbReference>
<keyword evidence="2" id="KW-0147">Chitin-binding</keyword>
<dbReference type="Pfam" id="PF18416">
    <property type="entry name" value="GbpA_2"/>
    <property type="match status" value="1"/>
</dbReference>
<dbReference type="PANTHER" id="PTHR34823:SF1">
    <property type="entry name" value="CHITIN-BINDING TYPE-4 DOMAIN-CONTAINING PROTEIN"/>
    <property type="match status" value="1"/>
</dbReference>
<reference evidence="6 7" key="1">
    <citation type="submission" date="2018-01" db="EMBL/GenBank/DDBJ databases">
        <title>Whole genome sequencing of Histamine producing bacteria.</title>
        <authorList>
            <person name="Butler K."/>
        </authorList>
    </citation>
    <scope>NUCLEOTIDE SEQUENCE [LARGE SCALE GENOMIC DNA]</scope>
    <source>
        <strain evidence="6 7">DSM 24669</strain>
    </source>
</reference>
<evidence type="ECO:0000259" key="4">
    <source>
        <dbReference type="Pfam" id="PF03067"/>
    </source>
</evidence>
<proteinExistence type="predicted"/>
<comment type="caution">
    <text evidence="6">The sequence shown here is derived from an EMBL/GenBank/DDBJ whole genome shotgun (WGS) entry which is preliminary data.</text>
</comment>
<dbReference type="Pfam" id="PF03067">
    <property type="entry name" value="LPMO_10"/>
    <property type="match status" value="1"/>
</dbReference>
<keyword evidence="3" id="KW-0732">Signal</keyword>
<gene>
    <name evidence="6" type="ORF">C9I94_16285</name>
</gene>
<dbReference type="Gene3D" id="2.70.50.50">
    <property type="entry name" value="chitin-binding protein cbp21"/>
    <property type="match status" value="1"/>
</dbReference>
<name>A0A2T3P3S0_9GAMM</name>
<evidence type="ECO:0000313" key="7">
    <source>
        <dbReference type="Proteomes" id="UP000240481"/>
    </source>
</evidence>
<dbReference type="Gene3D" id="2.60.40.2550">
    <property type="match status" value="1"/>
</dbReference>
<evidence type="ECO:0000256" key="1">
    <source>
        <dbReference type="ARBA" id="ARBA00022525"/>
    </source>
</evidence>
<evidence type="ECO:0000256" key="3">
    <source>
        <dbReference type="ARBA" id="ARBA00022729"/>
    </source>
</evidence>
<feature type="domain" description="N-acetylglucosamine binding protein A" evidence="5">
    <location>
        <begin position="247"/>
        <end position="347"/>
    </location>
</feature>
<dbReference type="CDD" id="cd21177">
    <property type="entry name" value="LPMO_AA10"/>
    <property type="match status" value="1"/>
</dbReference>
<dbReference type="SUPFAM" id="SSF81296">
    <property type="entry name" value="E set domains"/>
    <property type="match status" value="1"/>
</dbReference>
<keyword evidence="1" id="KW-0964">Secreted</keyword>
<dbReference type="InterPro" id="IPR051024">
    <property type="entry name" value="GlcNAc_Chitin_IntDeg"/>
</dbReference>
<dbReference type="InterPro" id="IPR014756">
    <property type="entry name" value="Ig_E-set"/>
</dbReference>
<feature type="domain" description="Chitin-binding type-4" evidence="4">
    <location>
        <begin position="42"/>
        <end position="236"/>
    </location>
</feature>
<dbReference type="Gene3D" id="3.30.70.2150">
    <property type="match status" value="1"/>
</dbReference>
<protein>
    <submittedName>
        <fullName evidence="6">Spindolin</fullName>
    </submittedName>
</protein>
<dbReference type="EMBL" id="PYLZ01000009">
    <property type="protein sequence ID" value="PSW23183.1"/>
    <property type="molecule type" value="Genomic_DNA"/>
</dbReference>
<evidence type="ECO:0000256" key="2">
    <source>
        <dbReference type="ARBA" id="ARBA00022669"/>
    </source>
</evidence>